<comment type="caution">
    <text evidence="1">The sequence shown here is derived from an EMBL/GenBank/DDBJ whole genome shotgun (WGS) entry which is preliminary data.</text>
</comment>
<dbReference type="Proteomes" id="UP001221757">
    <property type="component" value="Unassembled WGS sequence"/>
</dbReference>
<gene>
    <name evidence="1" type="ORF">B0H17DRAFT_1147780</name>
</gene>
<name>A0AAD7CHN1_MYCRO</name>
<dbReference type="AlphaFoldDB" id="A0AAD7CHN1"/>
<evidence type="ECO:0000313" key="1">
    <source>
        <dbReference type="EMBL" id="KAJ7649241.1"/>
    </source>
</evidence>
<protein>
    <submittedName>
        <fullName evidence="1">Uncharacterized protein</fullName>
    </submittedName>
</protein>
<organism evidence="1 2">
    <name type="scientific">Mycena rosella</name>
    <name type="common">Pink bonnet</name>
    <name type="synonym">Agaricus rosellus</name>
    <dbReference type="NCBI Taxonomy" id="1033263"/>
    <lineage>
        <taxon>Eukaryota</taxon>
        <taxon>Fungi</taxon>
        <taxon>Dikarya</taxon>
        <taxon>Basidiomycota</taxon>
        <taxon>Agaricomycotina</taxon>
        <taxon>Agaricomycetes</taxon>
        <taxon>Agaricomycetidae</taxon>
        <taxon>Agaricales</taxon>
        <taxon>Marasmiineae</taxon>
        <taxon>Mycenaceae</taxon>
        <taxon>Mycena</taxon>
    </lineage>
</organism>
<accession>A0AAD7CHN1</accession>
<sequence>MRGGGLIWRLIHGQPVRVGTTIADLWALASTEIPVHGVEAQSRLPRDGRPARCQSSSPFIHFRRVNNMIIGDTTRCEATIRKSDQELSWNQCATRLDSTDRVDQLDDRAEFDTDLGLQFGGPTNHAQGGENLTEMLYSNDWYGANRYDNPTSSHGYNPDAYLSQQYTSSQQYGGNIGNQNINHSAATFNSPQNGLPMDDCAARDLLAQLRTNYPTIFDRTPASSSMYSDPETIKQVQALATANTKKVLPDVVPGFKASTLDIVCGYSQVAARVSVT</sequence>
<reference evidence="1" key="1">
    <citation type="submission" date="2023-03" db="EMBL/GenBank/DDBJ databases">
        <title>Massive genome expansion in bonnet fungi (Mycena s.s.) driven by repeated elements and novel gene families across ecological guilds.</title>
        <authorList>
            <consortium name="Lawrence Berkeley National Laboratory"/>
            <person name="Harder C.B."/>
            <person name="Miyauchi S."/>
            <person name="Viragh M."/>
            <person name="Kuo A."/>
            <person name="Thoen E."/>
            <person name="Andreopoulos B."/>
            <person name="Lu D."/>
            <person name="Skrede I."/>
            <person name="Drula E."/>
            <person name="Henrissat B."/>
            <person name="Morin E."/>
            <person name="Kohler A."/>
            <person name="Barry K."/>
            <person name="LaButti K."/>
            <person name="Morin E."/>
            <person name="Salamov A."/>
            <person name="Lipzen A."/>
            <person name="Mereny Z."/>
            <person name="Hegedus B."/>
            <person name="Baldrian P."/>
            <person name="Stursova M."/>
            <person name="Weitz H."/>
            <person name="Taylor A."/>
            <person name="Grigoriev I.V."/>
            <person name="Nagy L.G."/>
            <person name="Martin F."/>
            <person name="Kauserud H."/>
        </authorList>
    </citation>
    <scope>NUCLEOTIDE SEQUENCE</scope>
    <source>
        <strain evidence="1">CBHHK067</strain>
    </source>
</reference>
<keyword evidence="2" id="KW-1185">Reference proteome</keyword>
<dbReference type="EMBL" id="JARKIE010000367">
    <property type="protein sequence ID" value="KAJ7649241.1"/>
    <property type="molecule type" value="Genomic_DNA"/>
</dbReference>
<proteinExistence type="predicted"/>
<evidence type="ECO:0000313" key="2">
    <source>
        <dbReference type="Proteomes" id="UP001221757"/>
    </source>
</evidence>